<dbReference type="GO" id="GO:0047498">
    <property type="term" value="F:calcium-dependent phospholipase A2 activity"/>
    <property type="evidence" value="ECO:0007669"/>
    <property type="project" value="TreeGrafter"/>
</dbReference>
<feature type="disulfide bond" evidence="6">
    <location>
        <begin position="46"/>
        <end position="62"/>
    </location>
</feature>
<dbReference type="PROSITE" id="PS00118">
    <property type="entry name" value="PA2_HIS"/>
    <property type="match status" value="1"/>
</dbReference>
<feature type="domain" description="Phospholipase A2-like central" evidence="9">
    <location>
        <begin position="22"/>
        <end position="135"/>
    </location>
</feature>
<dbReference type="GO" id="GO:0006644">
    <property type="term" value="P:phospholipid metabolic process"/>
    <property type="evidence" value="ECO:0007669"/>
    <property type="project" value="InterPro"/>
</dbReference>
<keyword evidence="8" id="KW-0378">Hydrolase</keyword>
<dbReference type="PROSITE" id="PS00119">
    <property type="entry name" value="PA2_ASP"/>
    <property type="match status" value="1"/>
</dbReference>
<evidence type="ECO:0000256" key="6">
    <source>
        <dbReference type="PIRSR" id="PIRSR601211-3"/>
    </source>
</evidence>
<evidence type="ECO:0000256" key="4">
    <source>
        <dbReference type="PIRSR" id="PIRSR601211-1"/>
    </source>
</evidence>
<dbReference type="Proteomes" id="UP000694421">
    <property type="component" value="Unplaced"/>
</dbReference>
<dbReference type="InterPro" id="IPR033112">
    <property type="entry name" value="PLA2_Asp_AS"/>
</dbReference>
<dbReference type="SUPFAM" id="SSF48619">
    <property type="entry name" value="Phospholipase A2, PLA2"/>
    <property type="match status" value="1"/>
</dbReference>
<keyword evidence="11" id="KW-1185">Reference proteome</keyword>
<dbReference type="SMART" id="SM00085">
    <property type="entry name" value="PA2c"/>
    <property type="match status" value="1"/>
</dbReference>
<dbReference type="AlphaFoldDB" id="A0A8D0BR41"/>
<keyword evidence="5 8" id="KW-0106">Calcium</keyword>
<dbReference type="InterPro" id="IPR033113">
    <property type="entry name" value="PLA2_histidine"/>
</dbReference>
<feature type="disulfide bond" evidence="6">
    <location>
        <begin position="61"/>
        <end position="114"/>
    </location>
</feature>
<dbReference type="InterPro" id="IPR001211">
    <property type="entry name" value="PLA2"/>
</dbReference>
<keyword evidence="2 8" id="KW-0964">Secreted</keyword>
<keyword evidence="3 6" id="KW-1015">Disulfide bond</keyword>
<dbReference type="InterPro" id="IPR016090">
    <property type="entry name" value="PLA2-like_dom"/>
</dbReference>
<feature type="disulfide bond" evidence="6">
    <location>
        <begin position="68"/>
        <end position="107"/>
    </location>
</feature>
<dbReference type="FunFam" id="1.20.90.10:FF:000001">
    <property type="entry name" value="Basic phospholipase A2 homolog"/>
    <property type="match status" value="1"/>
</dbReference>
<dbReference type="PANTHER" id="PTHR11716:SF6">
    <property type="entry name" value="PHOSPHOLIPASE A2 HOMOLOG OTOCONIN-22"/>
    <property type="match status" value="1"/>
</dbReference>
<evidence type="ECO:0000313" key="11">
    <source>
        <dbReference type="Proteomes" id="UP000694421"/>
    </source>
</evidence>
<evidence type="ECO:0000256" key="3">
    <source>
        <dbReference type="ARBA" id="ARBA00023157"/>
    </source>
</evidence>
<dbReference type="PANTHER" id="PTHR11716">
    <property type="entry name" value="PHOSPHOLIPASE A2 FAMILY MEMBER"/>
    <property type="match status" value="1"/>
</dbReference>
<comment type="catalytic activity">
    <reaction evidence="8">
        <text>a 1,2-diacyl-sn-glycero-3-phosphocholine + H2O = a 1-acyl-sn-glycero-3-phosphocholine + a fatty acid + H(+)</text>
        <dbReference type="Rhea" id="RHEA:15801"/>
        <dbReference type="ChEBI" id="CHEBI:15377"/>
        <dbReference type="ChEBI" id="CHEBI:15378"/>
        <dbReference type="ChEBI" id="CHEBI:28868"/>
        <dbReference type="ChEBI" id="CHEBI:57643"/>
        <dbReference type="ChEBI" id="CHEBI:58168"/>
        <dbReference type="EC" id="3.1.1.4"/>
    </reaction>
</comment>
<comment type="subcellular location">
    <subcellularLocation>
        <location evidence="1 8">Secreted</location>
    </subcellularLocation>
</comment>
<keyword evidence="5" id="KW-0479">Metal-binding</keyword>
<dbReference type="Ensembl" id="ENSSMRT00000013588.1">
    <property type="protein sequence ID" value="ENSSMRP00000011657.1"/>
    <property type="gene ID" value="ENSSMRG00000009144.1"/>
</dbReference>
<sequence>QANGAVFTLHFCSTDVSGTDSQFDQLIQLSTVTHGLANFTNYGCHCGLGTQGFPVDAIDRCCHAHDCCYNKAEMFGCKPSVHTYQYYAQRDKIKCGEDRCEKLVCECDQKAAKCFRKHLFSYNLQFKDHPAANCQAPRPFC</sequence>
<feature type="active site" evidence="4">
    <location>
        <position position="65"/>
    </location>
</feature>
<feature type="disulfide bond" evidence="6">
    <location>
        <begin position="95"/>
        <end position="105"/>
    </location>
</feature>
<reference evidence="10" key="1">
    <citation type="submission" date="2025-08" db="UniProtKB">
        <authorList>
            <consortium name="Ensembl"/>
        </authorList>
    </citation>
    <scope>IDENTIFICATION</scope>
</reference>
<proteinExistence type="inferred from homology"/>
<evidence type="ECO:0000256" key="7">
    <source>
        <dbReference type="RuleBase" id="RU003654"/>
    </source>
</evidence>
<evidence type="ECO:0000256" key="8">
    <source>
        <dbReference type="RuleBase" id="RU361236"/>
    </source>
</evidence>
<comment type="cofactor">
    <cofactor evidence="5">
        <name>Ca(2+)</name>
        <dbReference type="ChEBI" id="CHEBI:29108"/>
    </cofactor>
    <text evidence="5">Binds 1 Ca(2+) ion per subunit.</text>
</comment>
<dbReference type="InterPro" id="IPR036444">
    <property type="entry name" value="PLipase_A2_dom_sf"/>
</dbReference>
<feature type="active site" evidence="4">
    <location>
        <position position="108"/>
    </location>
</feature>
<feature type="binding site" evidence="5">
    <location>
        <position position="49"/>
    </location>
    <ligand>
        <name>Ca(2+)</name>
        <dbReference type="ChEBI" id="CHEBI:29108"/>
    </ligand>
</feature>
<dbReference type="GO" id="GO:0016042">
    <property type="term" value="P:lipid catabolic process"/>
    <property type="evidence" value="ECO:0007669"/>
    <property type="project" value="InterPro"/>
</dbReference>
<feature type="binding site" evidence="5">
    <location>
        <position position="66"/>
    </location>
    <ligand>
        <name>Ca(2+)</name>
        <dbReference type="ChEBI" id="CHEBI:29108"/>
    </ligand>
</feature>
<comment type="similarity">
    <text evidence="7">Belongs to the phospholipase A2 family.</text>
</comment>
<dbReference type="GO" id="GO:0050482">
    <property type="term" value="P:arachidonate secretion"/>
    <property type="evidence" value="ECO:0007669"/>
    <property type="project" value="InterPro"/>
</dbReference>
<dbReference type="GO" id="GO:0005543">
    <property type="term" value="F:phospholipid binding"/>
    <property type="evidence" value="ECO:0007669"/>
    <property type="project" value="TreeGrafter"/>
</dbReference>
<feature type="disulfide bond" evidence="6">
    <location>
        <begin position="77"/>
        <end position="100"/>
    </location>
</feature>
<evidence type="ECO:0000256" key="2">
    <source>
        <dbReference type="ARBA" id="ARBA00022525"/>
    </source>
</evidence>
<evidence type="ECO:0000259" key="9">
    <source>
        <dbReference type="SMART" id="SM00085"/>
    </source>
</evidence>
<accession>A0A8D0BR41</accession>
<dbReference type="GeneTree" id="ENSGT00940000168348"/>
<dbReference type="PRINTS" id="PR00389">
    <property type="entry name" value="PHPHLIPASEA2"/>
</dbReference>
<name>A0A8D0BR41_SALMN</name>
<dbReference type="Gene3D" id="1.20.90.10">
    <property type="entry name" value="Phospholipase A2 domain"/>
    <property type="match status" value="1"/>
</dbReference>
<keyword evidence="8" id="KW-0443">Lipid metabolism</keyword>
<dbReference type="Pfam" id="PF00068">
    <property type="entry name" value="Phospholip_A2_1"/>
    <property type="match status" value="1"/>
</dbReference>
<organism evidence="10 11">
    <name type="scientific">Salvator merianae</name>
    <name type="common">Argentine black and white tegu</name>
    <name type="synonym">Tupinambis merianae</name>
    <dbReference type="NCBI Taxonomy" id="96440"/>
    <lineage>
        <taxon>Eukaryota</taxon>
        <taxon>Metazoa</taxon>
        <taxon>Chordata</taxon>
        <taxon>Craniata</taxon>
        <taxon>Vertebrata</taxon>
        <taxon>Euteleostomi</taxon>
        <taxon>Lepidosauria</taxon>
        <taxon>Squamata</taxon>
        <taxon>Bifurcata</taxon>
        <taxon>Unidentata</taxon>
        <taxon>Episquamata</taxon>
        <taxon>Laterata</taxon>
        <taxon>Teiioidea</taxon>
        <taxon>Teiidae</taxon>
        <taxon>Salvator</taxon>
    </lineage>
</organism>
<protein>
    <recommendedName>
        <fullName evidence="8">Phospholipase A2</fullName>
        <ecNumber evidence="8">3.1.1.4</ecNumber>
    </recommendedName>
</protein>
<dbReference type="EC" id="3.1.1.4" evidence="8"/>
<dbReference type="GO" id="GO:0005576">
    <property type="term" value="C:extracellular region"/>
    <property type="evidence" value="ECO:0007669"/>
    <property type="project" value="UniProtKB-SubCell"/>
</dbReference>
<evidence type="ECO:0000313" key="10">
    <source>
        <dbReference type="Ensembl" id="ENSSMRP00000011657.1"/>
    </source>
</evidence>
<evidence type="ECO:0000256" key="5">
    <source>
        <dbReference type="PIRSR" id="PIRSR601211-2"/>
    </source>
</evidence>
<reference evidence="10" key="2">
    <citation type="submission" date="2025-09" db="UniProtKB">
        <authorList>
            <consortium name="Ensembl"/>
        </authorList>
    </citation>
    <scope>IDENTIFICATION</scope>
</reference>
<dbReference type="CDD" id="cd00125">
    <property type="entry name" value="PLA2c"/>
    <property type="match status" value="1"/>
</dbReference>
<feature type="binding site" evidence="5">
    <location>
        <position position="47"/>
    </location>
    <ligand>
        <name>Ca(2+)</name>
        <dbReference type="ChEBI" id="CHEBI:29108"/>
    </ligand>
</feature>
<dbReference type="GO" id="GO:0005509">
    <property type="term" value="F:calcium ion binding"/>
    <property type="evidence" value="ECO:0007669"/>
    <property type="project" value="InterPro"/>
</dbReference>
<evidence type="ECO:0000256" key="1">
    <source>
        <dbReference type="ARBA" id="ARBA00004613"/>
    </source>
</evidence>